<evidence type="ECO:0000256" key="2">
    <source>
        <dbReference type="ARBA" id="ARBA00006375"/>
    </source>
</evidence>
<name>A0A383VQX4_TETOB</name>
<feature type="transmembrane region" description="Helical" evidence="11">
    <location>
        <begin position="15"/>
        <end position="38"/>
    </location>
</feature>
<evidence type="ECO:0000256" key="8">
    <source>
        <dbReference type="PROSITE-ProRule" id="PRU00282"/>
    </source>
</evidence>
<comment type="similarity">
    <text evidence="2 9">Belongs to the mitochondrial carrier (TC 2.A.29) family.</text>
</comment>
<dbReference type="AlphaFoldDB" id="A0A383VQX4"/>
<evidence type="ECO:0000256" key="4">
    <source>
        <dbReference type="ARBA" id="ARBA00022692"/>
    </source>
</evidence>
<feature type="compositionally biased region" description="Low complexity" evidence="10">
    <location>
        <begin position="330"/>
        <end position="348"/>
    </location>
</feature>
<dbReference type="PRINTS" id="PR00926">
    <property type="entry name" value="MITOCARRIER"/>
</dbReference>
<keyword evidence="4 8" id="KW-0812">Transmembrane</keyword>
<keyword evidence="3 9" id="KW-0813">Transport</keyword>
<evidence type="ECO:0000256" key="11">
    <source>
        <dbReference type="SAM" id="Phobius"/>
    </source>
</evidence>
<keyword evidence="13" id="KW-1185">Reference proteome</keyword>
<dbReference type="InterPro" id="IPR018108">
    <property type="entry name" value="MCP_transmembrane"/>
</dbReference>
<dbReference type="Pfam" id="PF00153">
    <property type="entry name" value="Mito_carr"/>
    <property type="match status" value="3"/>
</dbReference>
<dbReference type="InterPro" id="IPR002067">
    <property type="entry name" value="MCP"/>
</dbReference>
<feature type="repeat" description="Solcar" evidence="8">
    <location>
        <begin position="111"/>
        <end position="204"/>
    </location>
</feature>
<evidence type="ECO:0008006" key="14">
    <source>
        <dbReference type="Google" id="ProtNLM"/>
    </source>
</evidence>
<feature type="compositionally biased region" description="Low complexity" evidence="10">
    <location>
        <begin position="378"/>
        <end position="388"/>
    </location>
</feature>
<keyword evidence="7 8" id="KW-0472">Membrane</keyword>
<proteinExistence type="inferred from homology"/>
<evidence type="ECO:0000256" key="3">
    <source>
        <dbReference type="ARBA" id="ARBA00022448"/>
    </source>
</evidence>
<dbReference type="PROSITE" id="PS50920">
    <property type="entry name" value="SOLCAR"/>
    <property type="match status" value="3"/>
</dbReference>
<dbReference type="GO" id="GO:0015215">
    <property type="term" value="F:nucleotide transmembrane transporter activity"/>
    <property type="evidence" value="ECO:0007669"/>
    <property type="project" value="UniProtKB-ARBA"/>
</dbReference>
<dbReference type="EMBL" id="FNXT01000774">
    <property type="protein sequence ID" value="SZX67172.1"/>
    <property type="molecule type" value="Genomic_DNA"/>
</dbReference>
<dbReference type="STRING" id="3088.A0A383VQX4"/>
<protein>
    <recommendedName>
        <fullName evidence="14">Mitochondrial carrier protein</fullName>
    </recommendedName>
</protein>
<evidence type="ECO:0000256" key="5">
    <source>
        <dbReference type="ARBA" id="ARBA00022737"/>
    </source>
</evidence>
<dbReference type="SUPFAM" id="SSF103506">
    <property type="entry name" value="Mitochondrial carrier"/>
    <property type="match status" value="1"/>
</dbReference>
<dbReference type="GO" id="GO:0016020">
    <property type="term" value="C:membrane"/>
    <property type="evidence" value="ECO:0007669"/>
    <property type="project" value="UniProtKB-SubCell"/>
</dbReference>
<evidence type="ECO:0000313" key="13">
    <source>
        <dbReference type="Proteomes" id="UP000256970"/>
    </source>
</evidence>
<feature type="repeat" description="Solcar" evidence="8">
    <location>
        <begin position="216"/>
        <end position="301"/>
    </location>
</feature>
<evidence type="ECO:0000256" key="1">
    <source>
        <dbReference type="ARBA" id="ARBA00004141"/>
    </source>
</evidence>
<dbReference type="PANTHER" id="PTHR45683">
    <property type="entry name" value="MITOCHONDRIAL NICOTINAMIDE ADENINE DINUCLEOTIDE TRANSPORTER 1-RELATED-RELATED"/>
    <property type="match status" value="1"/>
</dbReference>
<evidence type="ECO:0000256" key="9">
    <source>
        <dbReference type="RuleBase" id="RU000488"/>
    </source>
</evidence>
<dbReference type="Proteomes" id="UP000256970">
    <property type="component" value="Unassembled WGS sequence"/>
</dbReference>
<reference evidence="12 13" key="1">
    <citation type="submission" date="2016-10" db="EMBL/GenBank/DDBJ databases">
        <authorList>
            <person name="Cai Z."/>
        </authorList>
    </citation>
    <scope>NUCLEOTIDE SEQUENCE [LARGE SCALE GENOMIC DNA]</scope>
</reference>
<gene>
    <name evidence="12" type="ORF">BQ4739_LOCUS7593</name>
</gene>
<dbReference type="Gene3D" id="1.50.40.10">
    <property type="entry name" value="Mitochondrial carrier domain"/>
    <property type="match status" value="1"/>
</dbReference>
<organism evidence="12 13">
    <name type="scientific">Tetradesmus obliquus</name>
    <name type="common">Green alga</name>
    <name type="synonym">Acutodesmus obliquus</name>
    <dbReference type="NCBI Taxonomy" id="3088"/>
    <lineage>
        <taxon>Eukaryota</taxon>
        <taxon>Viridiplantae</taxon>
        <taxon>Chlorophyta</taxon>
        <taxon>core chlorophytes</taxon>
        <taxon>Chlorophyceae</taxon>
        <taxon>CS clade</taxon>
        <taxon>Sphaeropleales</taxon>
        <taxon>Scenedesmaceae</taxon>
        <taxon>Tetradesmus</taxon>
    </lineage>
</organism>
<keyword evidence="5" id="KW-0677">Repeat</keyword>
<dbReference type="FunFam" id="1.50.40.10:FF:000075">
    <property type="entry name" value="Nicotinamide adenine dinucleotide transporter 2, mitochondrial"/>
    <property type="match status" value="1"/>
</dbReference>
<evidence type="ECO:0000256" key="7">
    <source>
        <dbReference type="ARBA" id="ARBA00023136"/>
    </source>
</evidence>
<feature type="region of interest" description="Disordered" evidence="10">
    <location>
        <begin position="330"/>
        <end position="415"/>
    </location>
</feature>
<accession>A0A383VQX4</accession>
<evidence type="ECO:0000313" key="12">
    <source>
        <dbReference type="EMBL" id="SZX67172.1"/>
    </source>
</evidence>
<evidence type="ECO:0000256" key="6">
    <source>
        <dbReference type="ARBA" id="ARBA00022989"/>
    </source>
</evidence>
<feature type="transmembrane region" description="Helical" evidence="11">
    <location>
        <begin position="74"/>
        <end position="94"/>
    </location>
</feature>
<evidence type="ECO:0000256" key="10">
    <source>
        <dbReference type="SAM" id="MobiDB-lite"/>
    </source>
</evidence>
<feature type="transmembrane region" description="Helical" evidence="11">
    <location>
        <begin position="114"/>
        <end position="137"/>
    </location>
</feature>
<keyword evidence="6 11" id="KW-1133">Transmembrane helix</keyword>
<comment type="subcellular location">
    <subcellularLocation>
        <location evidence="1">Membrane</location>
        <topology evidence="1">Multi-pass membrane protein</topology>
    </subcellularLocation>
</comment>
<feature type="repeat" description="Solcar" evidence="8">
    <location>
        <begin position="12"/>
        <end position="99"/>
    </location>
</feature>
<dbReference type="InterPro" id="IPR023395">
    <property type="entry name" value="MCP_dom_sf"/>
</dbReference>
<sequence length="415" mass="45003">MGLFQGGNLFQDPEIINAFSGAIAGALTATFVCPLDVLKTRLQVQRIASSQRVGIAGGLAGIVRQEGFGGLYRGLTPTLMALLPNWAVYFTVYGRLKTTLTTRPGGRTVPATPAIHMTAAAGAGVATLIVTNPLWVIKTRLQTQHMAIGYGKASLRPYRGTFDALARITREEGLRGLYSGLAPSMAGICHVAIQFPLYEASKLNAATRRGCRTDELSASELVVTSAFSKMVASTITYPHEVVRSYMHVTGSGPWNGLSEACRVIFREDGIRGFYRGCGTNLLRTTPAAALTFTSFELIARALRKVSGPQQASSEELPDLLDAQQQELQLQPQQGHLQEQQQQQLQRPGLGYGSSQQQQQQQQQDGHQRVAHSPYGGHQQQQQQQQQQQHLGSAAQQIAELSRPHHVTVAAPGKNL</sequence>
<dbReference type="InterPro" id="IPR044712">
    <property type="entry name" value="SLC25A32-like"/>
</dbReference>